<gene>
    <name evidence="2" type="ORF">FRX31_006530</name>
</gene>
<keyword evidence="2" id="KW-0238">DNA-binding</keyword>
<keyword evidence="3" id="KW-1185">Reference proteome</keyword>
<accession>A0A7J6X5M9</accession>
<dbReference type="PANTHER" id="PTHR31429:SF97">
    <property type="entry name" value="WRKY TRANSCRIPTION FACTOR 36-RELATED"/>
    <property type="match status" value="1"/>
</dbReference>
<comment type="caution">
    <text evidence="2">The sequence shown here is derived from an EMBL/GenBank/DDBJ whole genome shotgun (WGS) entry which is preliminary data.</text>
</comment>
<feature type="compositionally biased region" description="Polar residues" evidence="1">
    <location>
        <begin position="54"/>
        <end position="64"/>
    </location>
</feature>
<feature type="compositionally biased region" description="Basic and acidic residues" evidence="1">
    <location>
        <begin position="170"/>
        <end position="190"/>
    </location>
</feature>
<dbReference type="AlphaFoldDB" id="A0A7J6X5M9"/>
<feature type="region of interest" description="Disordered" evidence="1">
    <location>
        <begin position="86"/>
        <end position="111"/>
    </location>
</feature>
<dbReference type="PANTHER" id="PTHR31429">
    <property type="entry name" value="WRKY TRANSCRIPTION FACTOR 36-RELATED"/>
    <property type="match status" value="1"/>
</dbReference>
<evidence type="ECO:0000256" key="1">
    <source>
        <dbReference type="SAM" id="MobiDB-lite"/>
    </source>
</evidence>
<sequence>METASSTTRYGLAVPIKEEKKVVVESNADHHKEVADIITEKVGNGKQINDHNSSKPLSPSQNDLSMNNKQVFVAASRRSSSMDIELKVSPTHKDEDEELESAKVEMGEVRQENERLKTILSRIVKDYQSLQMHFFDIVQHEQAKKTTEDPTPMHEDEEHELISLSLGRNSSERKKDEKTISHSSKSKPDEEGLALGLDCKFEGPNQGLPIEPATNLSPEDSLGETKEEEAGEQWPPSKILKTMRSADDDVLQQPPVKKARVSVRARCDTPTVSILISINFLHSPFCS</sequence>
<dbReference type="InterPro" id="IPR044810">
    <property type="entry name" value="WRKY_plant"/>
</dbReference>
<feature type="region of interest" description="Disordered" evidence="1">
    <location>
        <begin position="40"/>
        <end position="64"/>
    </location>
</feature>
<feature type="region of interest" description="Disordered" evidence="1">
    <location>
        <begin position="141"/>
        <end position="238"/>
    </location>
</feature>
<evidence type="ECO:0000313" key="3">
    <source>
        <dbReference type="Proteomes" id="UP000554482"/>
    </source>
</evidence>
<dbReference type="GO" id="GO:0003700">
    <property type="term" value="F:DNA-binding transcription factor activity"/>
    <property type="evidence" value="ECO:0007669"/>
    <property type="project" value="InterPro"/>
</dbReference>
<organism evidence="2 3">
    <name type="scientific">Thalictrum thalictroides</name>
    <name type="common">Rue-anemone</name>
    <name type="synonym">Anemone thalictroides</name>
    <dbReference type="NCBI Taxonomy" id="46969"/>
    <lineage>
        <taxon>Eukaryota</taxon>
        <taxon>Viridiplantae</taxon>
        <taxon>Streptophyta</taxon>
        <taxon>Embryophyta</taxon>
        <taxon>Tracheophyta</taxon>
        <taxon>Spermatophyta</taxon>
        <taxon>Magnoliopsida</taxon>
        <taxon>Ranunculales</taxon>
        <taxon>Ranunculaceae</taxon>
        <taxon>Thalictroideae</taxon>
        <taxon>Thalictrum</taxon>
    </lineage>
</organism>
<proteinExistence type="predicted"/>
<dbReference type="Proteomes" id="UP000554482">
    <property type="component" value="Unassembled WGS sequence"/>
</dbReference>
<dbReference type="OrthoDB" id="1912868at2759"/>
<dbReference type="GO" id="GO:0003677">
    <property type="term" value="F:DNA binding"/>
    <property type="evidence" value="ECO:0007669"/>
    <property type="project" value="UniProtKB-KW"/>
</dbReference>
<reference evidence="2 3" key="1">
    <citation type="submission" date="2020-06" db="EMBL/GenBank/DDBJ databases">
        <title>Transcriptomic and genomic resources for Thalictrum thalictroides and T. hernandezii: Facilitating candidate gene discovery in an emerging model plant lineage.</title>
        <authorList>
            <person name="Arias T."/>
            <person name="Riano-Pachon D.M."/>
            <person name="Di Stilio V.S."/>
        </authorList>
    </citation>
    <scope>NUCLEOTIDE SEQUENCE [LARGE SCALE GENOMIC DNA]</scope>
    <source>
        <strain evidence="3">cv. WT478/WT964</strain>
        <tissue evidence="2">Leaves</tissue>
    </source>
</reference>
<feature type="compositionally biased region" description="Basic and acidic residues" evidence="1">
    <location>
        <begin position="141"/>
        <end position="156"/>
    </location>
</feature>
<feature type="compositionally biased region" description="Basic and acidic residues" evidence="1">
    <location>
        <begin position="100"/>
        <end position="111"/>
    </location>
</feature>
<evidence type="ECO:0000313" key="2">
    <source>
        <dbReference type="EMBL" id="KAF5203880.1"/>
    </source>
</evidence>
<dbReference type="EMBL" id="JABWDY010006124">
    <property type="protein sequence ID" value="KAF5203880.1"/>
    <property type="molecule type" value="Genomic_DNA"/>
</dbReference>
<protein>
    <submittedName>
        <fullName evidence="2">Wrky dna-binding protein</fullName>
    </submittedName>
</protein>
<name>A0A7J6X5M9_THATH</name>